<name>A0A834ILE6_RHYFE</name>
<dbReference type="InterPro" id="IPR004119">
    <property type="entry name" value="EcKL"/>
</dbReference>
<keyword evidence="3" id="KW-1185">Reference proteome</keyword>
<dbReference type="PANTHER" id="PTHR11012">
    <property type="entry name" value="PROTEIN KINASE-LIKE DOMAIN-CONTAINING"/>
    <property type="match status" value="1"/>
</dbReference>
<proteinExistence type="predicted"/>
<organism evidence="2 3">
    <name type="scientific">Rhynchophorus ferrugineus</name>
    <name type="common">Red palm weevil</name>
    <name type="synonym">Curculio ferrugineus</name>
    <dbReference type="NCBI Taxonomy" id="354439"/>
    <lineage>
        <taxon>Eukaryota</taxon>
        <taxon>Metazoa</taxon>
        <taxon>Ecdysozoa</taxon>
        <taxon>Arthropoda</taxon>
        <taxon>Hexapoda</taxon>
        <taxon>Insecta</taxon>
        <taxon>Pterygota</taxon>
        <taxon>Neoptera</taxon>
        <taxon>Endopterygota</taxon>
        <taxon>Coleoptera</taxon>
        <taxon>Polyphaga</taxon>
        <taxon>Cucujiformia</taxon>
        <taxon>Curculionidae</taxon>
        <taxon>Dryophthorinae</taxon>
        <taxon>Rhynchophorus</taxon>
    </lineage>
</organism>
<evidence type="ECO:0000313" key="2">
    <source>
        <dbReference type="EMBL" id="KAF7279850.1"/>
    </source>
</evidence>
<evidence type="ECO:0000313" key="3">
    <source>
        <dbReference type="Proteomes" id="UP000625711"/>
    </source>
</evidence>
<reference evidence="2" key="1">
    <citation type="submission" date="2020-08" db="EMBL/GenBank/DDBJ databases">
        <title>Genome sequencing and assembly of the red palm weevil Rhynchophorus ferrugineus.</title>
        <authorList>
            <person name="Dias G.B."/>
            <person name="Bergman C.M."/>
            <person name="Manee M."/>
        </authorList>
    </citation>
    <scope>NUCLEOTIDE SEQUENCE</scope>
    <source>
        <strain evidence="2">AA-2017</strain>
        <tissue evidence="2">Whole larva</tissue>
    </source>
</reference>
<protein>
    <recommendedName>
        <fullName evidence="1">CHK kinase-like domain-containing protein</fullName>
    </recommendedName>
</protein>
<accession>A0A834ILE6</accession>
<feature type="domain" description="CHK kinase-like" evidence="1">
    <location>
        <begin position="134"/>
        <end position="327"/>
    </location>
</feature>
<dbReference type="Pfam" id="PF02958">
    <property type="entry name" value="EcKL"/>
    <property type="match status" value="1"/>
</dbReference>
<dbReference type="EMBL" id="JAACXV010000335">
    <property type="protein sequence ID" value="KAF7279850.1"/>
    <property type="molecule type" value="Genomic_DNA"/>
</dbReference>
<dbReference type="AlphaFoldDB" id="A0A834ILE6"/>
<dbReference type="SMART" id="SM00587">
    <property type="entry name" value="CHK"/>
    <property type="match status" value="1"/>
</dbReference>
<dbReference type="Proteomes" id="UP000625711">
    <property type="component" value="Unassembled WGS sequence"/>
</dbReference>
<evidence type="ECO:0000259" key="1">
    <source>
        <dbReference type="SMART" id="SM00587"/>
    </source>
</evidence>
<sequence length="387" mass="45672">MSNEVPEIIDLDFILSRYENTDIVVLSQEFVPCSNIFALKLSVTIDAYPFDGTKVVNYFVKLCKQDTNIDIRTDYIARFQKEIYFYQLAIPAITNFQRDRCIRAMPYYNLFPKCIGARLNIDREKTVPDETAVLILEELKEQGYQCENTNRDCSLQDYTVILTTLAYMHAVPLAMRTHQLDSFKSNVLPSLLDIKQHNKIPHWFDNIYDMVYQVFKFNDAISPYFQSIKTAIEKSKKYTLFGKPFTCDCWITLCHSNFSKLNLMMKCECIYRGKSIKILDNQTLEYSHCCNDLIFFLFTSVNSNLLNSHYDFLVCWYYDFFVYTLTKYEIDVRPYTVNNFYKELKIQGPRMILQILRALPYITNDMYDEDKEPVLGMEYIQKLGMNL</sequence>
<dbReference type="PANTHER" id="PTHR11012:SF55">
    <property type="entry name" value="BHLH DOMAIN-CONTAINING PROTEIN"/>
    <property type="match status" value="1"/>
</dbReference>
<dbReference type="OrthoDB" id="411145at2759"/>
<comment type="caution">
    <text evidence="2">The sequence shown here is derived from an EMBL/GenBank/DDBJ whole genome shotgun (WGS) entry which is preliminary data.</text>
</comment>
<gene>
    <name evidence="2" type="ORF">GWI33_006658</name>
</gene>
<dbReference type="InterPro" id="IPR015897">
    <property type="entry name" value="CHK_kinase-like"/>
</dbReference>